<dbReference type="GO" id="GO:0006357">
    <property type="term" value="P:regulation of transcription by RNA polymerase II"/>
    <property type="evidence" value="ECO:0007669"/>
    <property type="project" value="TreeGrafter"/>
</dbReference>
<reference evidence="2" key="1">
    <citation type="submission" date="2021-02" db="EMBL/GenBank/DDBJ databases">
        <authorList>
            <person name="Nowell W R."/>
        </authorList>
    </citation>
    <scope>NUCLEOTIDE SEQUENCE</scope>
</reference>
<dbReference type="InterPro" id="IPR012337">
    <property type="entry name" value="RNaseH-like_sf"/>
</dbReference>
<dbReference type="SUPFAM" id="SSF53098">
    <property type="entry name" value="Ribonuclease H-like"/>
    <property type="match status" value="1"/>
</dbReference>
<dbReference type="EMBL" id="CAJNOQ010026274">
    <property type="protein sequence ID" value="CAF1544438.1"/>
    <property type="molecule type" value="Genomic_DNA"/>
</dbReference>
<evidence type="ECO:0000259" key="1">
    <source>
        <dbReference type="Pfam" id="PF05699"/>
    </source>
</evidence>
<evidence type="ECO:0000313" key="2">
    <source>
        <dbReference type="EMBL" id="CAF1544438.1"/>
    </source>
</evidence>
<dbReference type="GO" id="GO:0005634">
    <property type="term" value="C:nucleus"/>
    <property type="evidence" value="ECO:0007669"/>
    <property type="project" value="TreeGrafter"/>
</dbReference>
<name>A0A815WDA4_9BILA</name>
<feature type="domain" description="HAT C-terminal dimerisation" evidence="1">
    <location>
        <begin position="249"/>
        <end position="319"/>
    </location>
</feature>
<accession>A0A815WDA4</accession>
<evidence type="ECO:0000313" key="4">
    <source>
        <dbReference type="Proteomes" id="UP000663829"/>
    </source>
</evidence>
<dbReference type="PANTHER" id="PTHR46169">
    <property type="entry name" value="DNA REPLICATION-RELATED ELEMENT FACTOR, ISOFORM A"/>
    <property type="match status" value="1"/>
</dbReference>
<dbReference type="Proteomes" id="UP000663829">
    <property type="component" value="Unassembled WGS sequence"/>
</dbReference>
<dbReference type="EMBL" id="CAJOBC010091927">
    <property type="protein sequence ID" value="CAF4405048.1"/>
    <property type="molecule type" value="Genomic_DNA"/>
</dbReference>
<protein>
    <recommendedName>
        <fullName evidence="1">HAT C-terminal dimerisation domain-containing protein</fullName>
    </recommendedName>
</protein>
<sequence length="324" mass="37091">MGDVCTRWNSTYYMIDSYLQLKSIVTKLFDEKYQLRIKYKQLKKLERLEITSNDWNMLLLLHETLKPFYHATRLISGSHYATIGLTYFAIHFIKKFLDNTVGDNDLVIRLKKLLSQSMKHYLDTDDDQSNLLKIHAYFDPLGYAVLSDTDKALIERDLKDMALNNSSLDLSPQQPSLINNNTSTTLPMTGATTKIPVRKPLSVLNAFMASVGQDIDVKDAANRDKNKRVTIAHDLKTYKSLVNSFNTRDSPSSSTSLLFWKNHQKQLPILIKYANKYLSVPGTSVPSESAFSLSAYLARKQRARLSPENLSYSAFLKDKMKQKR</sequence>
<dbReference type="OrthoDB" id="1869581at2759"/>
<evidence type="ECO:0000313" key="3">
    <source>
        <dbReference type="EMBL" id="CAF4405048.1"/>
    </source>
</evidence>
<dbReference type="Proteomes" id="UP000681722">
    <property type="component" value="Unassembled WGS sequence"/>
</dbReference>
<organism evidence="2 4">
    <name type="scientific">Didymodactylos carnosus</name>
    <dbReference type="NCBI Taxonomy" id="1234261"/>
    <lineage>
        <taxon>Eukaryota</taxon>
        <taxon>Metazoa</taxon>
        <taxon>Spiralia</taxon>
        <taxon>Gnathifera</taxon>
        <taxon>Rotifera</taxon>
        <taxon>Eurotatoria</taxon>
        <taxon>Bdelloidea</taxon>
        <taxon>Philodinida</taxon>
        <taxon>Philodinidae</taxon>
        <taxon>Didymodactylos</taxon>
    </lineage>
</organism>
<dbReference type="PANTHER" id="PTHR46169:SF29">
    <property type="entry name" value="DNA REPLICATION-RELATED ELEMENT FACTOR, ISOFORM A"/>
    <property type="match status" value="1"/>
</dbReference>
<dbReference type="AlphaFoldDB" id="A0A815WDA4"/>
<comment type="caution">
    <text evidence="2">The sequence shown here is derived from an EMBL/GenBank/DDBJ whole genome shotgun (WGS) entry which is preliminary data.</text>
</comment>
<dbReference type="Pfam" id="PF05699">
    <property type="entry name" value="Dimer_Tnp_hAT"/>
    <property type="match status" value="1"/>
</dbReference>
<dbReference type="InterPro" id="IPR052717">
    <property type="entry name" value="Vacuolar_transposase_reg"/>
</dbReference>
<proteinExistence type="predicted"/>
<gene>
    <name evidence="2" type="ORF">GPM918_LOCUS38822</name>
    <name evidence="3" type="ORF">SRO942_LOCUS39672</name>
</gene>
<keyword evidence="4" id="KW-1185">Reference proteome</keyword>
<dbReference type="InterPro" id="IPR008906">
    <property type="entry name" value="HATC_C_dom"/>
</dbReference>
<dbReference type="GO" id="GO:0046983">
    <property type="term" value="F:protein dimerization activity"/>
    <property type="evidence" value="ECO:0007669"/>
    <property type="project" value="InterPro"/>
</dbReference>